<gene>
    <name evidence="16" type="ORF">CROQUDRAFT_660844</name>
</gene>
<dbReference type="Gene3D" id="3.40.50.970">
    <property type="match status" value="2"/>
</dbReference>
<dbReference type="Pfam" id="PF02776">
    <property type="entry name" value="TPP_enzyme_N"/>
    <property type="match status" value="1"/>
</dbReference>
<dbReference type="CDD" id="cd07035">
    <property type="entry name" value="TPP_PYR_POX_like"/>
    <property type="match status" value="1"/>
</dbReference>
<keyword evidence="7 11" id="KW-0479">Metal-binding</keyword>
<dbReference type="GO" id="GO:0030976">
    <property type="term" value="F:thiamine pyrophosphate binding"/>
    <property type="evidence" value="ECO:0007669"/>
    <property type="project" value="UniProtKB-UniRule"/>
</dbReference>
<comment type="cofactor">
    <cofactor evidence="11">
        <name>Mg(2+)</name>
        <dbReference type="ChEBI" id="CHEBI:18420"/>
    </cofactor>
    <text evidence="11">Binds 1 Mg(2+) ion per subunit.</text>
</comment>
<evidence type="ECO:0000313" key="16">
    <source>
        <dbReference type="EMBL" id="KAG0143755.1"/>
    </source>
</evidence>
<evidence type="ECO:0000256" key="3">
    <source>
        <dbReference type="ARBA" id="ARBA00005025"/>
    </source>
</evidence>
<comment type="pathway">
    <text evidence="3 11">Amino-acid biosynthesis; L-valine biosynthesis; L-valine from pyruvate: step 1/4.</text>
</comment>
<comment type="caution">
    <text evidence="16">The sequence shown here is derived from an EMBL/GenBank/DDBJ whole genome shotgun (WGS) entry which is preliminary data.</text>
</comment>
<evidence type="ECO:0000256" key="8">
    <source>
        <dbReference type="ARBA" id="ARBA00022842"/>
    </source>
</evidence>
<dbReference type="GO" id="GO:0050660">
    <property type="term" value="F:flavin adenine dinucleotide binding"/>
    <property type="evidence" value="ECO:0007669"/>
    <property type="project" value="InterPro"/>
</dbReference>
<feature type="domain" description="Thiamine pyrophosphate enzyme N-terminal TPP-binding" evidence="15">
    <location>
        <begin position="122"/>
        <end position="237"/>
    </location>
</feature>
<protein>
    <recommendedName>
        <fullName evidence="11">Acetolactate synthase</fullName>
        <ecNumber evidence="11">2.2.1.6</ecNumber>
    </recommendedName>
</protein>
<comment type="catalytic activity">
    <reaction evidence="11">
        <text>2 pyruvate + H(+) = (2S)-2-acetolactate + CO2</text>
        <dbReference type="Rhea" id="RHEA:25249"/>
        <dbReference type="ChEBI" id="CHEBI:15361"/>
        <dbReference type="ChEBI" id="CHEBI:15378"/>
        <dbReference type="ChEBI" id="CHEBI:16526"/>
        <dbReference type="ChEBI" id="CHEBI:58476"/>
        <dbReference type="EC" id="2.2.1.6"/>
    </reaction>
</comment>
<dbReference type="InterPro" id="IPR029035">
    <property type="entry name" value="DHS-like_NAD/FAD-binding_dom"/>
</dbReference>
<dbReference type="AlphaFoldDB" id="A0A9P6T9M7"/>
<dbReference type="GO" id="GO:0009099">
    <property type="term" value="P:L-valine biosynthetic process"/>
    <property type="evidence" value="ECO:0007669"/>
    <property type="project" value="TreeGrafter"/>
</dbReference>
<feature type="region of interest" description="Disordered" evidence="12">
    <location>
        <begin position="62"/>
        <end position="104"/>
    </location>
</feature>
<evidence type="ECO:0000259" key="14">
    <source>
        <dbReference type="Pfam" id="PF02775"/>
    </source>
</evidence>
<evidence type="ECO:0000256" key="6">
    <source>
        <dbReference type="ARBA" id="ARBA00022679"/>
    </source>
</evidence>
<evidence type="ECO:0000256" key="5">
    <source>
        <dbReference type="ARBA" id="ARBA00022605"/>
    </source>
</evidence>
<keyword evidence="8 11" id="KW-0460">Magnesium</keyword>
<dbReference type="GO" id="GO:0005739">
    <property type="term" value="C:mitochondrion"/>
    <property type="evidence" value="ECO:0007669"/>
    <property type="project" value="UniProtKB-SubCell"/>
</dbReference>
<dbReference type="InterPro" id="IPR012001">
    <property type="entry name" value="Thiamin_PyroP_enz_TPP-bd_dom"/>
</dbReference>
<dbReference type="NCBIfam" id="TIGR00118">
    <property type="entry name" value="acolac_lg"/>
    <property type="match status" value="1"/>
</dbReference>
<dbReference type="GO" id="GO:0003984">
    <property type="term" value="F:acetolactate synthase activity"/>
    <property type="evidence" value="ECO:0007669"/>
    <property type="project" value="UniProtKB-EC"/>
</dbReference>
<evidence type="ECO:0000256" key="1">
    <source>
        <dbReference type="ARBA" id="ARBA00004173"/>
    </source>
</evidence>
<dbReference type="CDD" id="cd02015">
    <property type="entry name" value="TPP_AHAS"/>
    <property type="match status" value="1"/>
</dbReference>
<dbReference type="GO" id="GO:0009097">
    <property type="term" value="P:isoleucine biosynthetic process"/>
    <property type="evidence" value="ECO:0007669"/>
    <property type="project" value="TreeGrafter"/>
</dbReference>
<evidence type="ECO:0000256" key="9">
    <source>
        <dbReference type="ARBA" id="ARBA00023052"/>
    </source>
</evidence>
<dbReference type="InterPro" id="IPR011766">
    <property type="entry name" value="TPP_enzyme_TPP-bd"/>
</dbReference>
<dbReference type="OrthoDB" id="16262at2759"/>
<dbReference type="InterPro" id="IPR045229">
    <property type="entry name" value="TPP_enz"/>
</dbReference>
<reference evidence="16" key="1">
    <citation type="submission" date="2013-11" db="EMBL/GenBank/DDBJ databases">
        <title>Genome sequence of the fusiform rust pathogen reveals effectors for host alternation and coevolution with pine.</title>
        <authorList>
            <consortium name="DOE Joint Genome Institute"/>
            <person name="Smith K."/>
            <person name="Pendleton A."/>
            <person name="Kubisiak T."/>
            <person name="Anderson C."/>
            <person name="Salamov A."/>
            <person name="Aerts A."/>
            <person name="Riley R."/>
            <person name="Clum A."/>
            <person name="Lindquist E."/>
            <person name="Ence D."/>
            <person name="Campbell M."/>
            <person name="Kronenberg Z."/>
            <person name="Feau N."/>
            <person name="Dhillon B."/>
            <person name="Hamelin R."/>
            <person name="Burleigh J."/>
            <person name="Smith J."/>
            <person name="Yandell M."/>
            <person name="Nelson C."/>
            <person name="Grigoriev I."/>
            <person name="Davis J."/>
        </authorList>
    </citation>
    <scope>NUCLEOTIDE SEQUENCE</scope>
    <source>
        <strain evidence="16">G11</strain>
    </source>
</reference>
<organism evidence="16 17">
    <name type="scientific">Cronartium quercuum f. sp. fusiforme G11</name>
    <dbReference type="NCBI Taxonomy" id="708437"/>
    <lineage>
        <taxon>Eukaryota</taxon>
        <taxon>Fungi</taxon>
        <taxon>Dikarya</taxon>
        <taxon>Basidiomycota</taxon>
        <taxon>Pucciniomycotina</taxon>
        <taxon>Pucciniomycetes</taxon>
        <taxon>Pucciniales</taxon>
        <taxon>Coleosporiaceae</taxon>
        <taxon>Cronartium</taxon>
    </lineage>
</organism>
<dbReference type="Pfam" id="PF00205">
    <property type="entry name" value="TPP_enzyme_M"/>
    <property type="match status" value="1"/>
</dbReference>
<dbReference type="InterPro" id="IPR012846">
    <property type="entry name" value="Acetolactate_synth_lsu"/>
</dbReference>
<dbReference type="InterPro" id="IPR039368">
    <property type="entry name" value="AHAS_TPP"/>
</dbReference>
<dbReference type="Proteomes" id="UP000886653">
    <property type="component" value="Unassembled WGS sequence"/>
</dbReference>
<feature type="domain" description="Thiamine pyrophosphate enzyme TPP-binding" evidence="14">
    <location>
        <begin position="546"/>
        <end position="695"/>
    </location>
</feature>
<evidence type="ECO:0000256" key="4">
    <source>
        <dbReference type="ARBA" id="ARBA00007812"/>
    </source>
</evidence>
<dbReference type="FunFam" id="3.40.50.1220:FF:000008">
    <property type="entry name" value="Acetolactate synthase"/>
    <property type="match status" value="1"/>
</dbReference>
<comment type="subcellular location">
    <subcellularLocation>
        <location evidence="1">Mitochondrion</location>
    </subcellularLocation>
</comment>
<evidence type="ECO:0000256" key="10">
    <source>
        <dbReference type="ARBA" id="ARBA00023304"/>
    </source>
</evidence>
<feature type="compositionally biased region" description="Pro residues" evidence="12">
    <location>
        <begin position="85"/>
        <end position="97"/>
    </location>
</feature>
<comment type="pathway">
    <text evidence="2 11">Amino-acid biosynthesis; L-isoleucine biosynthesis; L-isoleucine from 2-oxobutanoate: step 1/4.</text>
</comment>
<keyword evidence="9 11" id="KW-0786">Thiamine pyrophosphate</keyword>
<dbReference type="InterPro" id="IPR000399">
    <property type="entry name" value="TPP-bd_CS"/>
</dbReference>
<dbReference type="PROSITE" id="PS00187">
    <property type="entry name" value="TPP_ENZYMES"/>
    <property type="match status" value="1"/>
</dbReference>
<evidence type="ECO:0000259" key="15">
    <source>
        <dbReference type="Pfam" id="PF02776"/>
    </source>
</evidence>
<dbReference type="GO" id="GO:0000287">
    <property type="term" value="F:magnesium ion binding"/>
    <property type="evidence" value="ECO:0007669"/>
    <property type="project" value="UniProtKB-UniRule"/>
</dbReference>
<comment type="cofactor">
    <cofactor evidence="11">
        <name>thiamine diphosphate</name>
        <dbReference type="ChEBI" id="CHEBI:58937"/>
    </cofactor>
    <text evidence="11">Binds 1 thiamine pyrophosphate per subunit.</text>
</comment>
<dbReference type="GO" id="GO:0005948">
    <property type="term" value="C:acetolactate synthase complex"/>
    <property type="evidence" value="ECO:0007669"/>
    <property type="project" value="TreeGrafter"/>
</dbReference>
<evidence type="ECO:0000256" key="11">
    <source>
        <dbReference type="RuleBase" id="RU003591"/>
    </source>
</evidence>
<dbReference type="PANTHER" id="PTHR18968:SF13">
    <property type="entry name" value="ACETOLACTATE SYNTHASE CATALYTIC SUBUNIT, MITOCHONDRIAL"/>
    <property type="match status" value="1"/>
</dbReference>
<feature type="compositionally biased region" description="Polar residues" evidence="12">
    <location>
        <begin position="62"/>
        <end position="74"/>
    </location>
</feature>
<evidence type="ECO:0000259" key="13">
    <source>
        <dbReference type="Pfam" id="PF00205"/>
    </source>
</evidence>
<keyword evidence="10 11" id="KW-0100">Branched-chain amino acid biosynthesis</keyword>
<evidence type="ECO:0000256" key="12">
    <source>
        <dbReference type="SAM" id="MobiDB-lite"/>
    </source>
</evidence>
<evidence type="ECO:0000256" key="7">
    <source>
        <dbReference type="ARBA" id="ARBA00022723"/>
    </source>
</evidence>
<feature type="domain" description="Thiamine pyrophosphate enzyme central" evidence="13">
    <location>
        <begin position="333"/>
        <end position="474"/>
    </location>
</feature>
<keyword evidence="5 11" id="KW-0028">Amino-acid biosynthesis</keyword>
<dbReference type="EC" id="2.2.1.6" evidence="11"/>
<dbReference type="SUPFAM" id="SSF52518">
    <property type="entry name" value="Thiamin diphosphate-binding fold (THDP-binding)"/>
    <property type="match status" value="2"/>
</dbReference>
<name>A0A9P6T9M7_9BASI</name>
<proteinExistence type="inferred from homology"/>
<dbReference type="SUPFAM" id="SSF52467">
    <property type="entry name" value="DHS-like NAD/FAD-binding domain"/>
    <property type="match status" value="1"/>
</dbReference>
<evidence type="ECO:0000256" key="2">
    <source>
        <dbReference type="ARBA" id="ARBA00004974"/>
    </source>
</evidence>
<dbReference type="EMBL" id="MU167311">
    <property type="protein sequence ID" value="KAG0143755.1"/>
    <property type="molecule type" value="Genomic_DNA"/>
</dbReference>
<keyword evidence="6 11" id="KW-0808">Transferase</keyword>
<dbReference type="FunFam" id="3.40.50.970:FF:000007">
    <property type="entry name" value="Acetolactate synthase"/>
    <property type="match status" value="1"/>
</dbReference>
<dbReference type="Pfam" id="PF02775">
    <property type="entry name" value="TPP_enzyme_C"/>
    <property type="match status" value="1"/>
</dbReference>
<dbReference type="PANTHER" id="PTHR18968">
    <property type="entry name" value="THIAMINE PYROPHOSPHATE ENZYMES"/>
    <property type="match status" value="1"/>
</dbReference>
<evidence type="ECO:0000313" key="17">
    <source>
        <dbReference type="Proteomes" id="UP000886653"/>
    </source>
</evidence>
<dbReference type="InterPro" id="IPR012000">
    <property type="entry name" value="Thiamin_PyroP_enz_cen_dom"/>
</dbReference>
<sequence length="726" mass="79575">MATLNYLKSYSPFGVYFRRCQPSLRASRLSIKREKSSAAHRSIVGPESDLAVEPKAALKPTSVQPTLGRSISTTRPKESIELRPQPAPAFQNPPPSPFTSELPSRIPTEIDGEVLDSSFIGMSGGMIFHEMMLRHNVKHVFGYPGGAILPVFDAIYNSKHFNFILPRHEQGAGHMAEGYARVSGKPGVVLVTSGPGATNTITPLQDAYSDGTPMVVFTGQVATSAIGSDAFQEADVIGISRSCTKWNVMVKDVTDLPRRINEAFKIATSGRPGPVLVDLPKDMTAGILRTPIPLKYTQPDLVERALPSNPLRARSRTHQPTSAGFLPATHNLRQASEMILAAKRPLVYAGQGILSSPEGPKLLKRLSDEWNIPVTTTLMGMGAFDEEDPKSLHMLGMHGSAYANLAMQDADVIIALGARFDDRVTGKVDTFAPHARAAALQGRGGIIHFEVQPKNINKVIEATCAIEGDVVENLGHLLDIMPTRTDGPPSRADWLGTIRTWKAKYPFIYEPSLPGQLMKPQEVIEALDQWARAKPGRKDNLIISTGVGQHQMWAAQHYRWTSPRSIVTSGGLGTMGYGLPAAIGAKVAEPNKYVVDIDGDASLSMTAMELATAHEFNIGVKVIVLDNEFQGMVLQWQDLFYESRYSSTRMTNPNFFALAKSMHCHAIYCDKKEDLPAKMAEFMEYDNSRPVLFHVKVTDREHCFPMVPAGKALHQQILHPLLRSSS</sequence>
<keyword evidence="17" id="KW-1185">Reference proteome</keyword>
<accession>A0A9P6T9M7</accession>
<comment type="similarity">
    <text evidence="4 11">Belongs to the TPP enzyme family.</text>
</comment>
<dbReference type="InterPro" id="IPR029061">
    <property type="entry name" value="THDP-binding"/>
</dbReference>
<dbReference type="Gene3D" id="3.40.50.1220">
    <property type="entry name" value="TPP-binding domain"/>
    <property type="match status" value="1"/>
</dbReference>